<evidence type="ECO:0000256" key="5">
    <source>
        <dbReference type="ARBA" id="ARBA00022821"/>
    </source>
</evidence>
<dbReference type="AlphaFoldDB" id="A0AAE2CXR0"/>
<comment type="caution">
    <text evidence="13">The sequence shown here is derived from an EMBL/GenBank/DDBJ whole genome shotgun (WGS) entry which is preliminary data.</text>
</comment>
<feature type="region of interest" description="Disordered" evidence="8">
    <location>
        <begin position="130"/>
        <end position="154"/>
    </location>
</feature>
<dbReference type="Proteomes" id="UP001293254">
    <property type="component" value="Unassembled WGS sequence"/>
</dbReference>
<keyword evidence="14" id="KW-1185">Reference proteome</keyword>
<evidence type="ECO:0000259" key="12">
    <source>
        <dbReference type="Pfam" id="PF23598"/>
    </source>
</evidence>
<evidence type="ECO:0000256" key="6">
    <source>
        <dbReference type="ARBA" id="ARBA00022840"/>
    </source>
</evidence>
<dbReference type="Pfam" id="PF23559">
    <property type="entry name" value="WHD_DRP"/>
    <property type="match status" value="1"/>
</dbReference>
<dbReference type="InterPro" id="IPR036388">
    <property type="entry name" value="WH-like_DNA-bd_sf"/>
</dbReference>
<comment type="similarity">
    <text evidence="1">Belongs to the disease resistance NB-LRR family.</text>
</comment>
<dbReference type="CDD" id="cd14798">
    <property type="entry name" value="RX-CC_like"/>
    <property type="match status" value="1"/>
</dbReference>
<dbReference type="Pfam" id="PF23598">
    <property type="entry name" value="LRR_14"/>
    <property type="match status" value="1"/>
</dbReference>
<dbReference type="InterPro" id="IPR042197">
    <property type="entry name" value="Apaf_helical"/>
</dbReference>
<organism evidence="13 14">
    <name type="scientific">Sesamum alatum</name>
    <dbReference type="NCBI Taxonomy" id="300844"/>
    <lineage>
        <taxon>Eukaryota</taxon>
        <taxon>Viridiplantae</taxon>
        <taxon>Streptophyta</taxon>
        <taxon>Embryophyta</taxon>
        <taxon>Tracheophyta</taxon>
        <taxon>Spermatophyta</taxon>
        <taxon>Magnoliopsida</taxon>
        <taxon>eudicotyledons</taxon>
        <taxon>Gunneridae</taxon>
        <taxon>Pentapetalae</taxon>
        <taxon>asterids</taxon>
        <taxon>lamiids</taxon>
        <taxon>Lamiales</taxon>
        <taxon>Pedaliaceae</taxon>
        <taxon>Sesamum</taxon>
    </lineage>
</organism>
<sequence length="879" mass="99924">MADAAITFLLESGAQLLKSYYELISGAEDELKKLRNELALLKAYLRQAVKKEQKEDSLIEIERQIREAIYEAEDTIDSCLTEAGVASTRNKLLRGFKSKRGTLASEVKTLRQGKVTPLLEKAEKYFANMQTGDGSAKSGDGSGKGLEDQRKNLGKKDRGKLDVISIIGMPGLGKTTLAWKIFQNENIVQFHFPVRIWVYVSQEFNRKDVLLTILKAFSKEDLPHMEYDDLVNSVRSSLENTKFLLVLDDVWTVDAWKVIQEVLPEKNVMSKVLITTRDKNVATHANVLREPHQLRFLTDQESWELLQLKVFDDDPCPPELQDTGYHIAKQCRGLPLAIVVIGGILVDQFSKAQGMLAILKSMWEDVRENVSRYFKDHVKDEDREKGTADVVALSYNKLPDALRECFLYLGVFPEDYVIPAWTLTRLWIAEGFIQRKEGESLEKTAEESLNDLITRNLVIVEGRNAIGEVKTCRVHDVIRQFCISKADEQNLFKEIKKTKEGGLHPPVSEIENYRRLCIHSNLSDFLSAGRKLKGPGVRSFLCFYRKPFAMQPKYISTIPDAFTLLRVLDYMSVKFNQFPIRVAKLIHLRYLTLSWDDLDHLPVDISELWNLQTLVIDTKSRTLNIQANIWKMIQLRHLKTKAAIKLLDIKGEGKAGENLQTLSSLSPESCKEEVFNKARNLKKLGIRGNLLNLLDAKCSLENLAFLENLKLVNDLSYELETGSSLCRLLQPNFLPPKLKRLTLTATFLPWRDMSTLGKIDGLQVLKLKDNAFTGDHWNAVSGGFRSLQFLLIASTDLEFWDASDDHDHLPSLRCLVLRSCKELGKIPLCLKKSLQILDIDHVSESAAESARKIKEEKERMPQEKGRWGKFTLNVGAGCK</sequence>
<feature type="domain" description="NB-ARC" evidence="9">
    <location>
        <begin position="158"/>
        <end position="313"/>
    </location>
</feature>
<dbReference type="SUPFAM" id="SSF52540">
    <property type="entry name" value="P-loop containing nucleoside triphosphate hydrolases"/>
    <property type="match status" value="1"/>
</dbReference>
<evidence type="ECO:0000256" key="4">
    <source>
        <dbReference type="ARBA" id="ARBA00022741"/>
    </source>
</evidence>
<reference evidence="13" key="1">
    <citation type="submission" date="2020-06" db="EMBL/GenBank/DDBJ databases">
        <authorList>
            <person name="Li T."/>
            <person name="Hu X."/>
            <person name="Zhang T."/>
            <person name="Song X."/>
            <person name="Zhang H."/>
            <person name="Dai N."/>
            <person name="Sheng W."/>
            <person name="Hou X."/>
            <person name="Wei L."/>
        </authorList>
    </citation>
    <scope>NUCLEOTIDE SEQUENCE</scope>
    <source>
        <strain evidence="13">3651</strain>
        <tissue evidence="13">Leaf</tissue>
    </source>
</reference>
<feature type="domain" description="Disease resistance protein winged helix" evidence="11">
    <location>
        <begin position="411"/>
        <end position="481"/>
    </location>
</feature>
<dbReference type="InterPro" id="IPR041118">
    <property type="entry name" value="Rx_N"/>
</dbReference>
<dbReference type="InterPro" id="IPR027417">
    <property type="entry name" value="P-loop_NTPase"/>
</dbReference>
<feature type="domain" description="Disease resistance N-terminal" evidence="10">
    <location>
        <begin position="5"/>
        <end position="90"/>
    </location>
</feature>
<keyword evidence="7" id="KW-0175">Coiled coil</keyword>
<dbReference type="FunFam" id="1.10.10.10:FF:000322">
    <property type="entry name" value="Probable disease resistance protein At1g63360"/>
    <property type="match status" value="1"/>
</dbReference>
<evidence type="ECO:0000256" key="3">
    <source>
        <dbReference type="ARBA" id="ARBA00022737"/>
    </source>
</evidence>
<feature type="coiled-coil region" evidence="7">
    <location>
        <begin position="17"/>
        <end position="71"/>
    </location>
</feature>
<proteinExistence type="inferred from homology"/>
<dbReference type="Pfam" id="PF18052">
    <property type="entry name" value="Rx_N"/>
    <property type="match status" value="1"/>
</dbReference>
<name>A0AAE2CXR0_9LAMI</name>
<dbReference type="EMBL" id="JACGWO010000001">
    <property type="protein sequence ID" value="KAK4438516.1"/>
    <property type="molecule type" value="Genomic_DNA"/>
</dbReference>
<keyword evidence="6" id="KW-0067">ATP-binding</keyword>
<evidence type="ECO:0000256" key="7">
    <source>
        <dbReference type="SAM" id="Coils"/>
    </source>
</evidence>
<dbReference type="PANTHER" id="PTHR23155:SF1193">
    <property type="entry name" value="DISEASE RESISTANCE PROTEIN RPP13-RELATED"/>
    <property type="match status" value="1"/>
</dbReference>
<gene>
    <name evidence="13" type="ORF">Salat_0186000</name>
</gene>
<evidence type="ECO:0000256" key="2">
    <source>
        <dbReference type="ARBA" id="ARBA00022614"/>
    </source>
</evidence>
<feature type="compositionally biased region" description="Basic and acidic residues" evidence="8">
    <location>
        <begin position="145"/>
        <end position="154"/>
    </location>
</feature>
<dbReference type="Gene3D" id="1.10.8.430">
    <property type="entry name" value="Helical domain of apoptotic protease-activating factors"/>
    <property type="match status" value="1"/>
</dbReference>
<dbReference type="Pfam" id="PF00931">
    <property type="entry name" value="NB-ARC"/>
    <property type="match status" value="1"/>
</dbReference>
<dbReference type="GO" id="GO:0051607">
    <property type="term" value="P:defense response to virus"/>
    <property type="evidence" value="ECO:0007669"/>
    <property type="project" value="UniProtKB-ARBA"/>
</dbReference>
<dbReference type="GO" id="GO:0005524">
    <property type="term" value="F:ATP binding"/>
    <property type="evidence" value="ECO:0007669"/>
    <property type="project" value="UniProtKB-KW"/>
</dbReference>
<dbReference type="InterPro" id="IPR002182">
    <property type="entry name" value="NB-ARC"/>
</dbReference>
<keyword evidence="3" id="KW-0677">Repeat</keyword>
<dbReference type="InterPro" id="IPR032675">
    <property type="entry name" value="LRR_dom_sf"/>
</dbReference>
<evidence type="ECO:0000259" key="10">
    <source>
        <dbReference type="Pfam" id="PF18052"/>
    </source>
</evidence>
<dbReference type="InterPro" id="IPR038005">
    <property type="entry name" value="RX-like_CC"/>
</dbReference>
<evidence type="ECO:0000313" key="13">
    <source>
        <dbReference type="EMBL" id="KAK4438516.1"/>
    </source>
</evidence>
<dbReference type="Gene3D" id="1.10.10.10">
    <property type="entry name" value="Winged helix-like DNA-binding domain superfamily/Winged helix DNA-binding domain"/>
    <property type="match status" value="1"/>
</dbReference>
<reference evidence="13" key="2">
    <citation type="journal article" date="2024" name="Plant">
        <title>Genomic evolution and insights into agronomic trait innovations of Sesamum species.</title>
        <authorList>
            <person name="Miao H."/>
            <person name="Wang L."/>
            <person name="Qu L."/>
            <person name="Liu H."/>
            <person name="Sun Y."/>
            <person name="Le M."/>
            <person name="Wang Q."/>
            <person name="Wei S."/>
            <person name="Zheng Y."/>
            <person name="Lin W."/>
            <person name="Duan Y."/>
            <person name="Cao H."/>
            <person name="Xiong S."/>
            <person name="Wang X."/>
            <person name="Wei L."/>
            <person name="Li C."/>
            <person name="Ma Q."/>
            <person name="Ju M."/>
            <person name="Zhao R."/>
            <person name="Li G."/>
            <person name="Mu C."/>
            <person name="Tian Q."/>
            <person name="Mei H."/>
            <person name="Zhang T."/>
            <person name="Gao T."/>
            <person name="Zhang H."/>
        </authorList>
    </citation>
    <scope>NUCLEOTIDE SEQUENCE</scope>
    <source>
        <strain evidence="13">3651</strain>
    </source>
</reference>
<keyword evidence="4" id="KW-0547">Nucleotide-binding</keyword>
<accession>A0AAE2CXR0</accession>
<keyword evidence="5" id="KW-0611">Plant defense</keyword>
<dbReference type="PRINTS" id="PR00364">
    <property type="entry name" value="DISEASERSIST"/>
</dbReference>
<dbReference type="Gene3D" id="1.20.5.4130">
    <property type="match status" value="1"/>
</dbReference>
<evidence type="ECO:0000256" key="8">
    <source>
        <dbReference type="SAM" id="MobiDB-lite"/>
    </source>
</evidence>
<dbReference type="GO" id="GO:0098542">
    <property type="term" value="P:defense response to other organism"/>
    <property type="evidence" value="ECO:0007669"/>
    <property type="project" value="TreeGrafter"/>
</dbReference>
<feature type="domain" description="Disease resistance R13L4/SHOC-2-like LRR" evidence="12">
    <location>
        <begin position="560"/>
        <end position="818"/>
    </location>
</feature>
<evidence type="ECO:0000259" key="9">
    <source>
        <dbReference type="Pfam" id="PF00931"/>
    </source>
</evidence>
<protein>
    <submittedName>
        <fullName evidence="13">Late blight resistance proteinR1B-16</fullName>
    </submittedName>
</protein>
<dbReference type="Gene3D" id="3.80.10.10">
    <property type="entry name" value="Ribonuclease Inhibitor"/>
    <property type="match status" value="1"/>
</dbReference>
<dbReference type="InterPro" id="IPR044974">
    <property type="entry name" value="Disease_R_plants"/>
</dbReference>
<dbReference type="GO" id="GO:0043531">
    <property type="term" value="F:ADP binding"/>
    <property type="evidence" value="ECO:0007669"/>
    <property type="project" value="InterPro"/>
</dbReference>
<dbReference type="Gene3D" id="3.40.50.300">
    <property type="entry name" value="P-loop containing nucleotide triphosphate hydrolases"/>
    <property type="match status" value="1"/>
</dbReference>
<keyword evidence="2" id="KW-0433">Leucine-rich repeat</keyword>
<evidence type="ECO:0000313" key="14">
    <source>
        <dbReference type="Proteomes" id="UP001293254"/>
    </source>
</evidence>
<dbReference type="SUPFAM" id="SSF52058">
    <property type="entry name" value="L domain-like"/>
    <property type="match status" value="1"/>
</dbReference>
<evidence type="ECO:0000256" key="1">
    <source>
        <dbReference type="ARBA" id="ARBA00008894"/>
    </source>
</evidence>
<dbReference type="InterPro" id="IPR058922">
    <property type="entry name" value="WHD_DRP"/>
</dbReference>
<dbReference type="FunFam" id="3.40.50.300:FF:001091">
    <property type="entry name" value="Probable disease resistance protein At1g61300"/>
    <property type="match status" value="1"/>
</dbReference>
<evidence type="ECO:0000259" key="11">
    <source>
        <dbReference type="Pfam" id="PF23559"/>
    </source>
</evidence>
<dbReference type="PANTHER" id="PTHR23155">
    <property type="entry name" value="DISEASE RESISTANCE PROTEIN RP"/>
    <property type="match status" value="1"/>
</dbReference>
<dbReference type="InterPro" id="IPR055414">
    <property type="entry name" value="LRR_R13L4/SHOC2-like"/>
</dbReference>